<evidence type="ECO:0000259" key="4">
    <source>
        <dbReference type="Pfam" id="PF08241"/>
    </source>
</evidence>
<feature type="domain" description="Methyltransferase type 11" evidence="4">
    <location>
        <begin position="46"/>
        <end position="157"/>
    </location>
</feature>
<dbReference type="GO" id="GO:0002098">
    <property type="term" value="P:tRNA wobble uridine modification"/>
    <property type="evidence" value="ECO:0007669"/>
    <property type="project" value="TreeGrafter"/>
</dbReference>
<dbReference type="OrthoDB" id="271595at2759"/>
<keyword evidence="2" id="KW-0808">Transferase</keyword>
<feature type="region of interest" description="Disordered" evidence="3">
    <location>
        <begin position="192"/>
        <end position="211"/>
    </location>
</feature>
<dbReference type="PANTHER" id="PTHR13069">
    <property type="entry name" value="ALKYLATED DNA REPAIR PROTEIN ALKB HOMOLOG 8"/>
    <property type="match status" value="1"/>
</dbReference>
<dbReference type="GO" id="GO:0106335">
    <property type="term" value="F:tRNA (5-carboxymethyluridine(34)-5-O)-methyltransferase activity"/>
    <property type="evidence" value="ECO:0007669"/>
    <property type="project" value="TreeGrafter"/>
</dbReference>
<organism evidence="5 6">
    <name type="scientific">Claviceps africana</name>
    <dbReference type="NCBI Taxonomy" id="83212"/>
    <lineage>
        <taxon>Eukaryota</taxon>
        <taxon>Fungi</taxon>
        <taxon>Dikarya</taxon>
        <taxon>Ascomycota</taxon>
        <taxon>Pezizomycotina</taxon>
        <taxon>Sordariomycetes</taxon>
        <taxon>Hypocreomycetidae</taxon>
        <taxon>Hypocreales</taxon>
        <taxon>Clavicipitaceae</taxon>
        <taxon>Claviceps</taxon>
    </lineage>
</organism>
<feature type="compositionally biased region" description="Basic and acidic residues" evidence="3">
    <location>
        <begin position="198"/>
        <end position="211"/>
    </location>
</feature>
<sequence length="274" mass="30729">MSSFEDTHVHAVYEAIAPHFSATRHSPWPFVKRFLLDQPPASIGFDIGCGNGKYLAVNPALHMLGCDRSSSLVALANQQHGRAGRDSNSKSNSNNDEDTTSGTNPRPAALLTADSLALPFRPRSADFIICIAVIHHFSTPERRRAAIEALLRCLRPGTGRALIYVWALEQGSSRRGWDEHSEQDTLVPWVMKRKKPRDKTPAPDADQHAAGHEDETYQRYYHLYRKGELEQDARHVGGEVCESGYERDNWWVILRTRSDGDVDVDVDCHLGEMT</sequence>
<dbReference type="InterPro" id="IPR013216">
    <property type="entry name" value="Methyltransf_11"/>
</dbReference>
<dbReference type="GO" id="GO:0030488">
    <property type="term" value="P:tRNA methylation"/>
    <property type="evidence" value="ECO:0007669"/>
    <property type="project" value="TreeGrafter"/>
</dbReference>
<dbReference type="InterPro" id="IPR051422">
    <property type="entry name" value="AlkB_tRNA_MeTrf/Diox"/>
</dbReference>
<dbReference type="CDD" id="cd02440">
    <property type="entry name" value="AdoMet_MTases"/>
    <property type="match status" value="1"/>
</dbReference>
<proteinExistence type="predicted"/>
<feature type="region of interest" description="Disordered" evidence="3">
    <location>
        <begin position="77"/>
        <end position="107"/>
    </location>
</feature>
<dbReference type="SUPFAM" id="SSF53335">
    <property type="entry name" value="S-adenosyl-L-methionine-dependent methyltransferases"/>
    <property type="match status" value="1"/>
</dbReference>
<evidence type="ECO:0000256" key="3">
    <source>
        <dbReference type="SAM" id="MobiDB-lite"/>
    </source>
</evidence>
<dbReference type="Gene3D" id="3.40.50.150">
    <property type="entry name" value="Vaccinia Virus protein VP39"/>
    <property type="match status" value="1"/>
</dbReference>
<dbReference type="AlphaFoldDB" id="A0A8K0NI52"/>
<reference evidence="5" key="1">
    <citation type="journal article" date="2020" name="bioRxiv">
        <title>Whole genome comparisons of ergot fungi reveals the divergence and evolution of species within the genus Claviceps are the result of varying mechanisms driving genome evolution and host range expansion.</title>
        <authorList>
            <person name="Wyka S.A."/>
            <person name="Mondo S.J."/>
            <person name="Liu M."/>
            <person name="Dettman J."/>
            <person name="Nalam V."/>
            <person name="Broders K.D."/>
        </authorList>
    </citation>
    <scope>NUCLEOTIDE SEQUENCE</scope>
    <source>
        <strain evidence="5">CCC 489</strain>
    </source>
</reference>
<evidence type="ECO:0000256" key="1">
    <source>
        <dbReference type="ARBA" id="ARBA00022603"/>
    </source>
</evidence>
<evidence type="ECO:0000313" key="6">
    <source>
        <dbReference type="Proteomes" id="UP000811619"/>
    </source>
</evidence>
<comment type="caution">
    <text evidence="5">The sequence shown here is derived from an EMBL/GenBank/DDBJ whole genome shotgun (WGS) entry which is preliminary data.</text>
</comment>
<dbReference type="Proteomes" id="UP000811619">
    <property type="component" value="Unassembled WGS sequence"/>
</dbReference>
<protein>
    <recommendedName>
        <fullName evidence="4">Methyltransferase type 11 domain-containing protein</fullName>
    </recommendedName>
</protein>
<feature type="compositionally biased region" description="Low complexity" evidence="3">
    <location>
        <begin position="89"/>
        <end position="104"/>
    </location>
</feature>
<dbReference type="GO" id="GO:0000049">
    <property type="term" value="F:tRNA binding"/>
    <property type="evidence" value="ECO:0007669"/>
    <property type="project" value="TreeGrafter"/>
</dbReference>
<dbReference type="GO" id="GO:0005737">
    <property type="term" value="C:cytoplasm"/>
    <property type="evidence" value="ECO:0007669"/>
    <property type="project" value="TreeGrafter"/>
</dbReference>
<dbReference type="PANTHER" id="PTHR13069:SF21">
    <property type="entry name" value="ALKYLATED DNA REPAIR PROTEIN ALKB HOMOLOG 8"/>
    <property type="match status" value="1"/>
</dbReference>
<dbReference type="GO" id="GO:0005634">
    <property type="term" value="C:nucleus"/>
    <property type="evidence" value="ECO:0007669"/>
    <property type="project" value="TreeGrafter"/>
</dbReference>
<dbReference type="EMBL" id="SRPY01000973">
    <property type="protein sequence ID" value="KAG5915539.1"/>
    <property type="molecule type" value="Genomic_DNA"/>
</dbReference>
<keyword evidence="6" id="KW-1185">Reference proteome</keyword>
<dbReference type="Pfam" id="PF08241">
    <property type="entry name" value="Methyltransf_11"/>
    <property type="match status" value="1"/>
</dbReference>
<gene>
    <name evidence="5" type="ORF">E4U42_008008</name>
</gene>
<dbReference type="InterPro" id="IPR029063">
    <property type="entry name" value="SAM-dependent_MTases_sf"/>
</dbReference>
<accession>A0A8K0NI52</accession>
<name>A0A8K0NI52_9HYPO</name>
<evidence type="ECO:0000313" key="5">
    <source>
        <dbReference type="EMBL" id="KAG5915539.1"/>
    </source>
</evidence>
<keyword evidence="1" id="KW-0489">Methyltransferase</keyword>
<evidence type="ECO:0000256" key="2">
    <source>
        <dbReference type="ARBA" id="ARBA00022679"/>
    </source>
</evidence>
<dbReference type="GO" id="GO:0008757">
    <property type="term" value="F:S-adenosylmethionine-dependent methyltransferase activity"/>
    <property type="evidence" value="ECO:0007669"/>
    <property type="project" value="InterPro"/>
</dbReference>